<reference evidence="2 3" key="1">
    <citation type="submission" date="2018-12" db="EMBL/GenBank/DDBJ databases">
        <authorList>
            <consortium name="Pathogen Informatics"/>
        </authorList>
    </citation>
    <scope>NUCLEOTIDE SEQUENCE [LARGE SCALE GENOMIC DNA]</scope>
    <source>
        <strain evidence="2 3">NCTC10741</strain>
    </source>
</reference>
<dbReference type="AlphaFoldDB" id="A0A3P8K6K1"/>
<protein>
    <submittedName>
        <fullName evidence="2">Protein of uncharacterized function (DUF2637)</fullName>
    </submittedName>
</protein>
<dbReference type="RefSeq" id="WP_126197391.1">
    <property type="nucleotide sequence ID" value="NZ_CP085954.1"/>
</dbReference>
<dbReference type="InterPro" id="IPR021235">
    <property type="entry name" value="DUF2637"/>
</dbReference>
<feature type="transmembrane region" description="Helical" evidence="1">
    <location>
        <begin position="67"/>
        <end position="86"/>
    </location>
</feature>
<keyword evidence="1" id="KW-1133">Transmembrane helix</keyword>
<evidence type="ECO:0000313" key="2">
    <source>
        <dbReference type="EMBL" id="VDR40404.1"/>
    </source>
</evidence>
<dbReference type="Pfam" id="PF10935">
    <property type="entry name" value="DUF2637"/>
    <property type="match status" value="1"/>
</dbReference>
<evidence type="ECO:0000313" key="3">
    <source>
        <dbReference type="Proteomes" id="UP000271626"/>
    </source>
</evidence>
<keyword evidence="1" id="KW-0472">Membrane</keyword>
<dbReference type="Proteomes" id="UP000271626">
    <property type="component" value="Chromosome"/>
</dbReference>
<sequence>MMWTRWKGLLALAVLTSITGNVMHAVLVAPTVYGWGAAVAASIAPVFLFWHTHNLITAPEGSRRGDWVGAAVISMIALGAFAVSFMGLRELLITFGFAPAVAVILPLVVDVTIAGASWELVRADRGTEVADRPSGHPVIPADQPVITAPDQPIAEPINLDQTVDLPLIGAGHEGDQPGAGELHQVITEAQTEAPMHLVEPASDPHDDHADPMDDHRELAELIAATGRTTQPINVITAVLAARAEGKGQKAAGMAAGVAQGTVRTIEKLAGEVAA</sequence>
<gene>
    <name evidence="2" type="ORF">NCTC10741_03562</name>
</gene>
<accession>A0A3P8K6K1</accession>
<evidence type="ECO:0000256" key="1">
    <source>
        <dbReference type="SAM" id="Phobius"/>
    </source>
</evidence>
<proteinExistence type="predicted"/>
<feature type="transmembrane region" description="Helical" evidence="1">
    <location>
        <begin position="92"/>
        <end position="116"/>
    </location>
</feature>
<feature type="transmembrane region" description="Helical" evidence="1">
    <location>
        <begin position="35"/>
        <end position="55"/>
    </location>
</feature>
<organism evidence="2 3">
    <name type="scientific">Tsukamurella paurometabola</name>
    <name type="common">Corynebacterium paurometabolum</name>
    <dbReference type="NCBI Taxonomy" id="2061"/>
    <lineage>
        <taxon>Bacteria</taxon>
        <taxon>Bacillati</taxon>
        <taxon>Actinomycetota</taxon>
        <taxon>Actinomycetes</taxon>
        <taxon>Mycobacteriales</taxon>
        <taxon>Tsukamurellaceae</taxon>
        <taxon>Tsukamurella</taxon>
    </lineage>
</organism>
<dbReference type="OrthoDB" id="9922121at2"/>
<keyword evidence="1" id="KW-0812">Transmembrane</keyword>
<name>A0A3P8K6K1_TSUPA</name>
<dbReference type="EMBL" id="LR131273">
    <property type="protein sequence ID" value="VDR40404.1"/>
    <property type="molecule type" value="Genomic_DNA"/>
</dbReference>